<organism evidence="1 2">
    <name type="scientific">Geobacillus thermoleovorans CCB_US3_UF5</name>
    <dbReference type="NCBI Taxonomy" id="1111068"/>
    <lineage>
        <taxon>Bacteria</taxon>
        <taxon>Bacillati</taxon>
        <taxon>Bacillota</taxon>
        <taxon>Bacilli</taxon>
        <taxon>Bacillales</taxon>
        <taxon>Anoxybacillaceae</taxon>
        <taxon>Geobacillus</taxon>
        <taxon>Geobacillus thermoleovorans group</taxon>
    </lineage>
</organism>
<keyword evidence="2" id="KW-1185">Reference proteome</keyword>
<dbReference type="Proteomes" id="UP000005636">
    <property type="component" value="Chromosome"/>
</dbReference>
<protein>
    <submittedName>
        <fullName evidence="1">Uncharacterized protein</fullName>
    </submittedName>
</protein>
<accession>A0ABN4A4E2</accession>
<proteinExistence type="predicted"/>
<reference evidence="1 2" key="1">
    <citation type="submission" date="2011-11" db="EMBL/GenBank/DDBJ databases">
        <title>Complete genome sequence of thermophilic Geobacillus thermoleovorans CCB_US3_UF5.</title>
        <authorList>
            <person name="Muhd Sakaff M.K.L."/>
            <person name="Abdul Rahman A.Y."/>
            <person name="Saito J.A."/>
            <person name="Hou S."/>
            <person name="Alam M."/>
        </authorList>
    </citation>
    <scope>NUCLEOTIDE SEQUENCE [LARGE SCALE GENOMIC DNA]</scope>
    <source>
        <strain evidence="1 2">CCB_US3_UF5</strain>
    </source>
</reference>
<name>A0ABN4A4E2_GEOTH</name>
<gene>
    <name evidence="1" type="ORF">GTCCBUS3UF5_19710</name>
</gene>
<dbReference type="EMBL" id="CP003125">
    <property type="protein sequence ID" value="AEV19280.1"/>
    <property type="molecule type" value="Genomic_DNA"/>
</dbReference>
<evidence type="ECO:0000313" key="2">
    <source>
        <dbReference type="Proteomes" id="UP000005636"/>
    </source>
</evidence>
<evidence type="ECO:0000313" key="1">
    <source>
        <dbReference type="EMBL" id="AEV19280.1"/>
    </source>
</evidence>
<sequence>MCQGFIPHRCKKILPIFVGRVRNVSYFHFYDVLWMFSLRSFKFTKFGSLAQSIA</sequence>